<evidence type="ECO:0000313" key="1">
    <source>
        <dbReference type="Proteomes" id="UP000887578"/>
    </source>
</evidence>
<keyword evidence="1" id="KW-1185">Reference proteome</keyword>
<name>A0A914PGH2_9BILA</name>
<dbReference type="Gene3D" id="3.40.50.300">
    <property type="entry name" value="P-loop containing nucleotide triphosphate hydrolases"/>
    <property type="match status" value="1"/>
</dbReference>
<dbReference type="WBParaSite" id="PDA_v2.g16873.t1">
    <property type="protein sequence ID" value="PDA_v2.g16873.t1"/>
    <property type="gene ID" value="PDA_v2.g16873"/>
</dbReference>
<accession>A0A914PGH2</accession>
<proteinExistence type="predicted"/>
<sequence>MIRKSTMISFQGKEILLDTFLNESESSKLIDSTTLQNIINGEKIIIGAPLQTFTEIESACYRPREIRLIEIEDILFKDKNLPEKNLYVIEGKEYQTHLNLLILSSMITPENHENKTLTFENRIFQHFFTNRGILYIFDGFDEINPDYGEMILNLVDALRINENNRICIASRTNYKTILEEKFNTFAYDIKPFDRNDQEIYLKQYWISKYKEEKGVEMPNQGCLSLYVKEVLDNASENIRDIIGIPLQTRMYAEVLQKKNNDVISDIWISCFEYVEAEVEPENLNISTKLNLTMLYEKFFKEKIGKYYLYEKGILERSKPDSKGLEKKEEESEYFYHKIFGYLALIGHQSDEETLLTEIEKRQINNWYTEFNDGRKKMGIIDNFKDSAMNPLFNHFTYAEYFAACYLIEKLSLSTNRVEVFKTADKIFEKDVRVFTECFLFKLKK</sequence>
<organism evidence="1 2">
    <name type="scientific">Panagrolaimus davidi</name>
    <dbReference type="NCBI Taxonomy" id="227884"/>
    <lineage>
        <taxon>Eukaryota</taxon>
        <taxon>Metazoa</taxon>
        <taxon>Ecdysozoa</taxon>
        <taxon>Nematoda</taxon>
        <taxon>Chromadorea</taxon>
        <taxon>Rhabditida</taxon>
        <taxon>Tylenchina</taxon>
        <taxon>Panagrolaimomorpha</taxon>
        <taxon>Panagrolaimoidea</taxon>
        <taxon>Panagrolaimidae</taxon>
        <taxon>Panagrolaimus</taxon>
    </lineage>
</organism>
<dbReference type="Proteomes" id="UP000887578">
    <property type="component" value="Unplaced"/>
</dbReference>
<dbReference type="PANTHER" id="PTHR46312">
    <property type="entry name" value="NACHT DOMAIN-CONTAINING PROTEIN"/>
    <property type="match status" value="1"/>
</dbReference>
<dbReference type="PANTHER" id="PTHR46312:SF2">
    <property type="entry name" value="NUCLEOTIDE-BINDING OLIGOMERIZATION DOMAIN-CONTAINING PROTEIN 2-LIKE"/>
    <property type="match status" value="1"/>
</dbReference>
<reference evidence="2" key="1">
    <citation type="submission" date="2022-11" db="UniProtKB">
        <authorList>
            <consortium name="WormBaseParasite"/>
        </authorList>
    </citation>
    <scope>IDENTIFICATION</scope>
</reference>
<dbReference type="AlphaFoldDB" id="A0A914PGH2"/>
<protein>
    <submittedName>
        <fullName evidence="2">NACHT domain-containing protein</fullName>
    </submittedName>
</protein>
<dbReference type="InterPro" id="IPR027417">
    <property type="entry name" value="P-loop_NTPase"/>
</dbReference>
<evidence type="ECO:0000313" key="2">
    <source>
        <dbReference type="WBParaSite" id="PDA_v2.g16873.t1"/>
    </source>
</evidence>